<evidence type="ECO:0000313" key="1">
    <source>
        <dbReference type="EMBL" id="EYE94029.1"/>
    </source>
</evidence>
<gene>
    <name evidence="1" type="ORF">EURHEDRAFT_539688</name>
</gene>
<accession>A0A017SBP8</accession>
<dbReference type="HOGENOM" id="CLU_2654077_0_0_1"/>
<dbReference type="Proteomes" id="UP000019804">
    <property type="component" value="Unassembled WGS sequence"/>
</dbReference>
<dbReference type="EMBL" id="KK088428">
    <property type="protein sequence ID" value="EYE94029.1"/>
    <property type="molecule type" value="Genomic_DNA"/>
</dbReference>
<proteinExistence type="predicted"/>
<sequence>MILAALACASHADTSDNHQILISIHFAADCDCKPCLHYHWYVGDHVILCVRPSSNQSRRTLWPQKACIGRAHVQHH</sequence>
<dbReference type="AlphaFoldDB" id="A0A017SBP8"/>
<evidence type="ECO:0000313" key="2">
    <source>
        <dbReference type="Proteomes" id="UP000019804"/>
    </source>
</evidence>
<keyword evidence="2" id="KW-1185">Reference proteome</keyword>
<dbReference type="RefSeq" id="XP_040637717.1">
    <property type="nucleotide sequence ID" value="XM_040787366.1"/>
</dbReference>
<reference evidence="2" key="1">
    <citation type="journal article" date="2014" name="Nat. Commun.">
        <title>Genomic adaptations of the halophilic Dead Sea filamentous fungus Eurotium rubrum.</title>
        <authorList>
            <person name="Kis-Papo T."/>
            <person name="Weig A.R."/>
            <person name="Riley R."/>
            <person name="Persoh D."/>
            <person name="Salamov A."/>
            <person name="Sun H."/>
            <person name="Lipzen A."/>
            <person name="Wasser S.P."/>
            <person name="Rambold G."/>
            <person name="Grigoriev I.V."/>
            <person name="Nevo E."/>
        </authorList>
    </citation>
    <scope>NUCLEOTIDE SEQUENCE [LARGE SCALE GENOMIC DNA]</scope>
    <source>
        <strain evidence="2">CBS 135680</strain>
    </source>
</reference>
<protein>
    <submittedName>
        <fullName evidence="1">Uncharacterized protein</fullName>
    </submittedName>
</protein>
<dbReference type="GeneID" id="63702490"/>
<name>A0A017SBP8_ASPRC</name>
<organism evidence="1 2">
    <name type="scientific">Aspergillus ruber (strain CBS 135680)</name>
    <dbReference type="NCBI Taxonomy" id="1388766"/>
    <lineage>
        <taxon>Eukaryota</taxon>
        <taxon>Fungi</taxon>
        <taxon>Dikarya</taxon>
        <taxon>Ascomycota</taxon>
        <taxon>Pezizomycotina</taxon>
        <taxon>Eurotiomycetes</taxon>
        <taxon>Eurotiomycetidae</taxon>
        <taxon>Eurotiales</taxon>
        <taxon>Aspergillaceae</taxon>
        <taxon>Aspergillus</taxon>
        <taxon>Aspergillus subgen. Aspergillus</taxon>
    </lineage>
</organism>